<protein>
    <submittedName>
        <fullName evidence="2">Aryl-sulfate sulfotransferase</fullName>
    </submittedName>
</protein>
<dbReference type="AlphaFoldDB" id="A0A949JWY9"/>
<dbReference type="Pfam" id="PF17425">
    <property type="entry name" value="Arylsulfotran_N"/>
    <property type="match status" value="1"/>
</dbReference>
<dbReference type="Proteomes" id="UP000712157">
    <property type="component" value="Unassembled WGS sequence"/>
</dbReference>
<dbReference type="RefSeq" id="WP_238720671.1">
    <property type="nucleotide sequence ID" value="NZ_JAHQCW010000004.1"/>
</dbReference>
<dbReference type="PANTHER" id="PTHR35340:SF10">
    <property type="entry name" value="CYTOPLASMIC PROTEIN"/>
    <property type="match status" value="1"/>
</dbReference>
<dbReference type="Pfam" id="PF05935">
    <property type="entry name" value="Arylsulfotrans"/>
    <property type="match status" value="1"/>
</dbReference>
<reference evidence="2" key="1">
    <citation type="submission" date="2021-06" db="EMBL/GenBank/DDBJ databases">
        <title>Description of novel taxa of the family Lachnospiraceae.</title>
        <authorList>
            <person name="Chaplin A.V."/>
            <person name="Sokolova S.R."/>
            <person name="Pikina A.P."/>
            <person name="Korzhanova M."/>
            <person name="Belova V."/>
            <person name="Korostin D."/>
            <person name="Efimov B.A."/>
        </authorList>
    </citation>
    <scope>NUCLEOTIDE SEQUENCE</scope>
    <source>
        <strain evidence="2">ASD5720</strain>
    </source>
</reference>
<comment type="caution">
    <text evidence="2">The sequence shown here is derived from an EMBL/GenBank/DDBJ whole genome shotgun (WGS) entry which is preliminary data.</text>
</comment>
<evidence type="ECO:0000313" key="2">
    <source>
        <dbReference type="EMBL" id="MBU9735611.1"/>
    </source>
</evidence>
<gene>
    <name evidence="2" type="ORF">KTH89_03615</name>
</gene>
<evidence type="ECO:0000313" key="3">
    <source>
        <dbReference type="Proteomes" id="UP000712157"/>
    </source>
</evidence>
<proteinExistence type="predicted"/>
<dbReference type="InterPro" id="IPR035391">
    <property type="entry name" value="Arylsulfotran_N"/>
</dbReference>
<evidence type="ECO:0000259" key="1">
    <source>
        <dbReference type="Pfam" id="PF17425"/>
    </source>
</evidence>
<organism evidence="2 3">
    <name type="scientific">Diplocloster agilis</name>
    <dbReference type="NCBI Taxonomy" id="2850323"/>
    <lineage>
        <taxon>Bacteria</taxon>
        <taxon>Bacillati</taxon>
        <taxon>Bacillota</taxon>
        <taxon>Clostridia</taxon>
        <taxon>Lachnospirales</taxon>
        <taxon>Lachnospiraceae</taxon>
        <taxon>Diplocloster</taxon>
    </lineage>
</organism>
<accession>A0A949JWY9</accession>
<name>A0A949JWY9_9FIRM</name>
<dbReference type="EMBL" id="JAHQCW010000004">
    <property type="protein sequence ID" value="MBU9735611.1"/>
    <property type="molecule type" value="Genomic_DNA"/>
</dbReference>
<feature type="domain" description="Arylsulfotransferase N-terminal" evidence="1">
    <location>
        <begin position="35"/>
        <end position="112"/>
    </location>
</feature>
<dbReference type="InterPro" id="IPR038477">
    <property type="entry name" value="ASST_N_sf"/>
</dbReference>
<sequence length="623" mass="70594">MKYRKKKHIITAQRENEQAFLKEFSEGDWTLQNPLVKLNPYLLAPLTAIVLFRTGVPAEVTVTVCGREAAGNVVHTFPVQCEHILPVYGLYADTANRVLLTLSTGERSEVLIQTGPMNERVPKPTRCETDPGYMGDQMMFLTAAVRSKPVAVDYRGDIRWYSDANLNFALKRLPNGHLLVGTERLTGLPYYTTGLYEMAVSGKVFREYRLPGGYHHDQFEMEDGNILVLTQDADAPTVEDVCALIHKDTGEILKRWDYKSVLPQDCGKSGSWDERDWFHNNSIWYDKETDSLTISGRHQDAVINLDYDTGALNWVLGDPDQWPEDFVRKYFLKPEGEPFEYQYEQHGVIYTPDGDLMLFDNGHFRSKYPEKYQKAADSYSRGVRYRIDHKKHTVRQVWEYGRERGSDFFSPYISNVEYYGEGRYMVHSGGIAYIDGKPSEELGSMALMGPDKDKLTLNSITCELAGGKVVYELEVPANCYRARKLPLYYAGEATELGEGQLLGTLGITEEFDTEIPAEAAGEQLPESCQASVTEEEDRIRFNAKFEKGELVMLLLTEDSGKVHRYYISTAAASFKAMCVGTFQKSDSREIDKFISKEGLHGEMKVQVIRDGILYETGITVTGE</sequence>
<keyword evidence="3" id="KW-1185">Reference proteome</keyword>
<dbReference type="InterPro" id="IPR053143">
    <property type="entry name" value="Arylsulfate_ST"/>
</dbReference>
<dbReference type="PANTHER" id="PTHR35340">
    <property type="entry name" value="PQQ ENZYME REPEAT PROTEIN-RELATED"/>
    <property type="match status" value="1"/>
</dbReference>
<dbReference type="Gene3D" id="2.60.40.3100">
    <property type="entry name" value="Arylsulphate sulphotransferase monomer, N-terminal domain"/>
    <property type="match status" value="1"/>
</dbReference>
<dbReference type="GO" id="GO:0004062">
    <property type="term" value="F:aryl sulfotransferase activity"/>
    <property type="evidence" value="ECO:0007669"/>
    <property type="project" value="InterPro"/>
</dbReference>
<dbReference type="InterPro" id="IPR010262">
    <property type="entry name" value="Arylsulfotransferase_bact"/>
</dbReference>